<sequence length="403" mass="46276">MKIKILLIVLGIVIGCVAVLVLIVDHKDTLINQMPGDITVYLHAKNSDWQNLNRHRPEAIIYLVAETGLETDQVNHLFDNSNMETAIIQREDKNWYFVQEKSASIESWLKINNIPYYLNNETVIFPLKQSGLGQISASLKDKLVIKPRLFDFSDIKIYISGQSVDIIPSAIMNPENTEPFWGYLNFKKEKIRIVTTLQAPKLNKNTPLPRYFQANMSLDNINPATYLTQNVSYVPENLDYLLLKNINESMKYQKFDNADNNLSIILIPEPQKSIDELQTVISQLMAKIYPSKKRITLPDNSNAVHLIADPGKFEFELIENTYQLEIEDTSIYIQEIPHENGQNEIIITLGKPINYFFSLSGVFKSMPDGCDRLDHDFAWFDLKRDTNMYLSSTIFNNLSVCVD</sequence>
<name>A0A2H0V7Y8_9BACT</name>
<reference evidence="3" key="1">
    <citation type="submission" date="2017-09" db="EMBL/GenBank/DDBJ databases">
        <title>Depth-based differentiation of microbial function through sediment-hosted aquifers and enrichment of novel symbionts in the deep terrestrial subsurface.</title>
        <authorList>
            <person name="Probst A.J."/>
            <person name="Ladd B."/>
            <person name="Jarett J.K."/>
            <person name="Geller-Mcgrath D.E."/>
            <person name="Sieber C.M.K."/>
            <person name="Emerson J.B."/>
            <person name="Anantharaman K."/>
            <person name="Thomas B.C."/>
            <person name="Malmstrom R."/>
            <person name="Stieglmeier M."/>
            <person name="Klingl A."/>
            <person name="Woyke T."/>
            <person name="Ryan C.M."/>
            <person name="Banfield J.F."/>
        </authorList>
    </citation>
    <scope>NUCLEOTIDE SEQUENCE [LARGE SCALE GENOMIC DNA]</scope>
</reference>
<dbReference type="Proteomes" id="UP000229901">
    <property type="component" value="Unassembled WGS sequence"/>
</dbReference>
<dbReference type="PROSITE" id="PS51257">
    <property type="entry name" value="PROKAR_LIPOPROTEIN"/>
    <property type="match status" value="1"/>
</dbReference>
<dbReference type="SUPFAM" id="SSF69360">
    <property type="entry name" value="Cell wall binding repeat"/>
    <property type="match status" value="1"/>
</dbReference>
<gene>
    <name evidence="2" type="ORF">COT97_01230</name>
</gene>
<dbReference type="AlphaFoldDB" id="A0A2H0V7Y8"/>
<keyword evidence="1" id="KW-1133">Transmembrane helix</keyword>
<comment type="caution">
    <text evidence="2">The sequence shown here is derived from an EMBL/GenBank/DDBJ whole genome shotgun (WGS) entry which is preliminary data.</text>
</comment>
<feature type="transmembrane region" description="Helical" evidence="1">
    <location>
        <begin position="5"/>
        <end position="24"/>
    </location>
</feature>
<keyword evidence="1" id="KW-0472">Membrane</keyword>
<dbReference type="EMBL" id="PFAP01000005">
    <property type="protein sequence ID" value="PIR94460.1"/>
    <property type="molecule type" value="Genomic_DNA"/>
</dbReference>
<keyword evidence="1" id="KW-0812">Transmembrane</keyword>
<evidence type="ECO:0000313" key="3">
    <source>
        <dbReference type="Proteomes" id="UP000229901"/>
    </source>
</evidence>
<accession>A0A2H0V7Y8</accession>
<proteinExistence type="predicted"/>
<protein>
    <submittedName>
        <fullName evidence="2">Uncharacterized protein</fullName>
    </submittedName>
</protein>
<evidence type="ECO:0000313" key="2">
    <source>
        <dbReference type="EMBL" id="PIR94460.1"/>
    </source>
</evidence>
<organism evidence="2 3">
    <name type="scientific">Candidatus Falkowbacteria bacterium CG10_big_fil_rev_8_21_14_0_10_39_11</name>
    <dbReference type="NCBI Taxonomy" id="1974565"/>
    <lineage>
        <taxon>Bacteria</taxon>
        <taxon>Candidatus Falkowiibacteriota</taxon>
    </lineage>
</organism>
<evidence type="ECO:0000256" key="1">
    <source>
        <dbReference type="SAM" id="Phobius"/>
    </source>
</evidence>